<dbReference type="GeneID" id="18929821"/>
<name>F4RHF8_MELLP</name>
<proteinExistence type="predicted"/>
<keyword evidence="2" id="KW-1185">Reference proteome</keyword>
<organism evidence="2">
    <name type="scientific">Melampsora larici-populina (strain 98AG31 / pathotype 3-4-7)</name>
    <name type="common">Poplar leaf rust fungus</name>
    <dbReference type="NCBI Taxonomy" id="747676"/>
    <lineage>
        <taxon>Eukaryota</taxon>
        <taxon>Fungi</taxon>
        <taxon>Dikarya</taxon>
        <taxon>Basidiomycota</taxon>
        <taxon>Pucciniomycotina</taxon>
        <taxon>Pucciniomycetes</taxon>
        <taxon>Pucciniales</taxon>
        <taxon>Melampsoraceae</taxon>
        <taxon>Melampsora</taxon>
    </lineage>
</organism>
<dbReference type="AlphaFoldDB" id="F4RHF8"/>
<dbReference type="OrthoDB" id="2505996at2759"/>
<dbReference type="RefSeq" id="XP_007408561.1">
    <property type="nucleotide sequence ID" value="XM_007408499.1"/>
</dbReference>
<dbReference type="PANTHER" id="PTHR45786">
    <property type="entry name" value="DNA BINDING PROTEIN-LIKE"/>
    <property type="match status" value="1"/>
</dbReference>
<dbReference type="KEGG" id="mlr:MELLADRAFT_61965"/>
<dbReference type="HOGENOM" id="CLU_001324_5_1_1"/>
<accession>F4RHF8</accession>
<dbReference type="VEuPathDB" id="FungiDB:MELLADRAFT_61965"/>
<evidence type="ECO:0008006" key="3">
    <source>
        <dbReference type="Google" id="ProtNLM"/>
    </source>
</evidence>
<protein>
    <recommendedName>
        <fullName evidence="3">Helitron helicase-like domain-containing protein</fullName>
    </recommendedName>
</protein>
<gene>
    <name evidence="1" type="ORF">MELLADRAFT_61965</name>
</gene>
<reference evidence="2" key="1">
    <citation type="journal article" date="2011" name="Proc. Natl. Acad. Sci. U.S.A.">
        <title>Obligate biotrophy features unraveled by the genomic analysis of rust fungi.</title>
        <authorList>
            <person name="Duplessis S."/>
            <person name="Cuomo C.A."/>
            <person name="Lin Y.-C."/>
            <person name="Aerts A."/>
            <person name="Tisserant E."/>
            <person name="Veneault-Fourrey C."/>
            <person name="Joly D.L."/>
            <person name="Hacquard S."/>
            <person name="Amselem J."/>
            <person name="Cantarel B.L."/>
            <person name="Chiu R."/>
            <person name="Coutinho P.M."/>
            <person name="Feau N."/>
            <person name="Field M."/>
            <person name="Frey P."/>
            <person name="Gelhaye E."/>
            <person name="Goldberg J."/>
            <person name="Grabherr M.G."/>
            <person name="Kodira C.D."/>
            <person name="Kohler A."/>
            <person name="Kuees U."/>
            <person name="Lindquist E.A."/>
            <person name="Lucas S.M."/>
            <person name="Mago R."/>
            <person name="Mauceli E."/>
            <person name="Morin E."/>
            <person name="Murat C."/>
            <person name="Pangilinan J.L."/>
            <person name="Park R."/>
            <person name="Pearson M."/>
            <person name="Quesneville H."/>
            <person name="Rouhier N."/>
            <person name="Sakthikumar S."/>
            <person name="Salamov A.A."/>
            <person name="Schmutz J."/>
            <person name="Selles B."/>
            <person name="Shapiro H."/>
            <person name="Tanguay P."/>
            <person name="Tuskan G.A."/>
            <person name="Henrissat B."/>
            <person name="Van de Peer Y."/>
            <person name="Rouze P."/>
            <person name="Ellis J.G."/>
            <person name="Dodds P.N."/>
            <person name="Schein J.E."/>
            <person name="Zhong S."/>
            <person name="Hamelin R.C."/>
            <person name="Grigoriev I.V."/>
            <person name="Szabo L.J."/>
            <person name="Martin F."/>
        </authorList>
    </citation>
    <scope>NUCLEOTIDE SEQUENCE [LARGE SCALE GENOMIC DNA]</scope>
    <source>
        <strain evidence="2">98AG31 / pathotype 3-4-7</strain>
    </source>
</reference>
<dbReference type="eggNOG" id="KOG0987">
    <property type="taxonomic scope" value="Eukaryota"/>
</dbReference>
<dbReference type="InParanoid" id="F4RHF8"/>
<sequence>MSVPPGPAAATVALNNERDLLKCFHPHIPHKLGPANIVCRFCGALRWPEERTKVEQKANSQIFSNCCKQGDVTLPLAYFEEALLPEPLMKLFTGSDEIAKEFQKNIATYNNMVSFASLGANIDNSVNGQKGTYCFRVNGQLSHNIPSLIPADGNEASFAQIFIAGDGGEGELALRASKLDNPKFKKQKKIQKDTLRLLQDIINKENPYAVFLKGAADVINSDETARVILKSLAPGNREMKTYNKPRPEDVAALVRGTGEIDKRPRDVLVRHKDGFMDHITDLNSGYMGLRYPLMLPYGSQQWDGMYESPTKGTNPNYFVCR</sequence>
<dbReference type="PANTHER" id="PTHR45786:SF74">
    <property type="entry name" value="ATP-DEPENDENT DNA HELICASE"/>
    <property type="match status" value="1"/>
</dbReference>
<dbReference type="EMBL" id="GL883101">
    <property type="protein sequence ID" value="EGG08363.1"/>
    <property type="molecule type" value="Genomic_DNA"/>
</dbReference>
<evidence type="ECO:0000313" key="2">
    <source>
        <dbReference type="Proteomes" id="UP000001072"/>
    </source>
</evidence>
<evidence type="ECO:0000313" key="1">
    <source>
        <dbReference type="EMBL" id="EGG08363.1"/>
    </source>
</evidence>
<dbReference type="Proteomes" id="UP000001072">
    <property type="component" value="Unassembled WGS sequence"/>
</dbReference>